<reference evidence="1" key="1">
    <citation type="journal article" date="2013" name="J. Plant Res.">
        <title>Effect of fungi and light on seed germination of three Opuntia species from semiarid lands of central Mexico.</title>
        <authorList>
            <person name="Delgado-Sanchez P."/>
            <person name="Jimenez-Bremont J.F."/>
            <person name="Guerrero-Gonzalez Mde L."/>
            <person name="Flores J."/>
        </authorList>
    </citation>
    <scope>NUCLEOTIDE SEQUENCE</scope>
    <source>
        <tissue evidence="1">Cladode</tissue>
    </source>
</reference>
<sequence length="157" mass="18477">MICNKWPNAVNRWNMRSTKTSPFPQSLNSPRLERFYSIDDNAITFRQMGAYIHKLIINHTTIKHLPYYRVSRDGEQPWDFKWCFPKIPKAISGDLVEFRDVEEEGKGRCISSEVAISRYVKRFRYGECSIAQEVNYECRNRGVCMEELTNIGIIVME</sequence>
<name>A0A7C8ZLU6_OPUST</name>
<reference evidence="1" key="2">
    <citation type="submission" date="2020-07" db="EMBL/GenBank/DDBJ databases">
        <authorList>
            <person name="Vera ALvarez R."/>
            <person name="Arias-Moreno D.M."/>
            <person name="Jimenez-Jacinto V."/>
            <person name="Jimenez-Bremont J.F."/>
            <person name="Swaminathan K."/>
            <person name="Moose S.P."/>
            <person name="Guerrero-Gonzalez M.L."/>
            <person name="Marino-Ramirez L."/>
            <person name="Landsman D."/>
            <person name="Rodriguez-Kessler M."/>
            <person name="Delgado-Sanchez P."/>
        </authorList>
    </citation>
    <scope>NUCLEOTIDE SEQUENCE</scope>
    <source>
        <tissue evidence="1">Cladode</tissue>
    </source>
</reference>
<dbReference type="EMBL" id="GISG01146732">
    <property type="protein sequence ID" value="MBA4646538.1"/>
    <property type="molecule type" value="Transcribed_RNA"/>
</dbReference>
<evidence type="ECO:0000313" key="1">
    <source>
        <dbReference type="EMBL" id="MBA4646538.1"/>
    </source>
</evidence>
<proteinExistence type="predicted"/>
<accession>A0A7C8ZLU6</accession>
<dbReference type="AlphaFoldDB" id="A0A7C8ZLU6"/>
<organism evidence="1">
    <name type="scientific">Opuntia streptacantha</name>
    <name type="common">Prickly pear cactus</name>
    <name type="synonym">Opuntia cardona</name>
    <dbReference type="NCBI Taxonomy" id="393608"/>
    <lineage>
        <taxon>Eukaryota</taxon>
        <taxon>Viridiplantae</taxon>
        <taxon>Streptophyta</taxon>
        <taxon>Embryophyta</taxon>
        <taxon>Tracheophyta</taxon>
        <taxon>Spermatophyta</taxon>
        <taxon>Magnoliopsida</taxon>
        <taxon>eudicotyledons</taxon>
        <taxon>Gunneridae</taxon>
        <taxon>Pentapetalae</taxon>
        <taxon>Caryophyllales</taxon>
        <taxon>Cactineae</taxon>
        <taxon>Cactaceae</taxon>
        <taxon>Opuntioideae</taxon>
        <taxon>Opuntia</taxon>
    </lineage>
</organism>
<protein>
    <submittedName>
        <fullName evidence="1">Uncharacterized protein</fullName>
    </submittedName>
</protein>